<keyword evidence="3" id="KW-1185">Reference proteome</keyword>
<comment type="caution">
    <text evidence="2">The sequence shown here is derived from an EMBL/GenBank/DDBJ whole genome shotgun (WGS) entry which is preliminary data.</text>
</comment>
<feature type="region of interest" description="Disordered" evidence="1">
    <location>
        <begin position="66"/>
        <end position="88"/>
    </location>
</feature>
<feature type="compositionally biased region" description="Basic residues" evidence="1">
    <location>
        <begin position="66"/>
        <end position="77"/>
    </location>
</feature>
<evidence type="ECO:0000256" key="1">
    <source>
        <dbReference type="SAM" id="MobiDB-lite"/>
    </source>
</evidence>
<sequence>MTSMTVATAPLHCSSQEMMKAQSTLGEMHAQHEQSVMSASVSQPKNTSTQLVRELSDEDIKALLSKTRRHKKNRSAGKHSGTSPLLRQVLRRSLLGHIGKHQRKVGK</sequence>
<name>A0A9P6U7B2_9FUNG</name>
<feature type="region of interest" description="Disordered" evidence="1">
    <location>
        <begin position="19"/>
        <end position="52"/>
    </location>
</feature>
<reference evidence="2" key="1">
    <citation type="journal article" date="2020" name="Fungal Divers.">
        <title>Resolving the Mortierellaceae phylogeny through synthesis of multi-gene phylogenetics and phylogenomics.</title>
        <authorList>
            <person name="Vandepol N."/>
            <person name="Liber J."/>
            <person name="Desiro A."/>
            <person name="Na H."/>
            <person name="Kennedy M."/>
            <person name="Barry K."/>
            <person name="Grigoriev I.V."/>
            <person name="Miller A.N."/>
            <person name="O'Donnell K."/>
            <person name="Stajich J.E."/>
            <person name="Bonito G."/>
        </authorList>
    </citation>
    <scope>NUCLEOTIDE SEQUENCE</scope>
    <source>
        <strain evidence="2">BC1065</strain>
    </source>
</reference>
<gene>
    <name evidence="2" type="ORF">DFQ27_002243</name>
</gene>
<proteinExistence type="predicted"/>
<evidence type="ECO:0000313" key="3">
    <source>
        <dbReference type="Proteomes" id="UP000807716"/>
    </source>
</evidence>
<feature type="compositionally biased region" description="Polar residues" evidence="1">
    <location>
        <begin position="33"/>
        <end position="51"/>
    </location>
</feature>
<dbReference type="Proteomes" id="UP000807716">
    <property type="component" value="Unassembled WGS sequence"/>
</dbReference>
<protein>
    <submittedName>
        <fullName evidence="2">Uncharacterized protein</fullName>
    </submittedName>
</protein>
<dbReference type="AlphaFoldDB" id="A0A9P6U7B2"/>
<dbReference type="OrthoDB" id="2314759at2759"/>
<dbReference type="EMBL" id="JAAAJB010000182">
    <property type="protein sequence ID" value="KAG0262622.1"/>
    <property type="molecule type" value="Genomic_DNA"/>
</dbReference>
<evidence type="ECO:0000313" key="2">
    <source>
        <dbReference type="EMBL" id="KAG0262622.1"/>
    </source>
</evidence>
<organism evidence="2 3">
    <name type="scientific">Actinomortierella ambigua</name>
    <dbReference type="NCBI Taxonomy" id="1343610"/>
    <lineage>
        <taxon>Eukaryota</taxon>
        <taxon>Fungi</taxon>
        <taxon>Fungi incertae sedis</taxon>
        <taxon>Mucoromycota</taxon>
        <taxon>Mortierellomycotina</taxon>
        <taxon>Mortierellomycetes</taxon>
        <taxon>Mortierellales</taxon>
        <taxon>Mortierellaceae</taxon>
        <taxon>Actinomortierella</taxon>
    </lineage>
</organism>
<accession>A0A9P6U7B2</accession>